<dbReference type="Gene3D" id="1.10.443.10">
    <property type="entry name" value="Intergrase catalytic core"/>
    <property type="match status" value="1"/>
</dbReference>
<evidence type="ECO:0000256" key="2">
    <source>
        <dbReference type="ARBA" id="ARBA00023125"/>
    </source>
</evidence>
<dbReference type="InterPro" id="IPR002104">
    <property type="entry name" value="Integrase_catalytic"/>
</dbReference>
<dbReference type="Pfam" id="PF13102">
    <property type="entry name" value="Phage_int_SAM_5"/>
    <property type="match status" value="1"/>
</dbReference>
<keyword evidence="3" id="KW-0233">DNA recombination</keyword>
<comment type="similarity">
    <text evidence="1">Belongs to the 'phage' integrase family.</text>
</comment>
<name>A0A2V1IP06_9BACT</name>
<protein>
    <submittedName>
        <fullName evidence="5">Site-specific integrase</fullName>
    </submittedName>
</protein>
<evidence type="ECO:0000256" key="3">
    <source>
        <dbReference type="ARBA" id="ARBA00023172"/>
    </source>
</evidence>
<evidence type="ECO:0000313" key="5">
    <source>
        <dbReference type="EMBL" id="PWB05949.1"/>
    </source>
</evidence>
<proteinExistence type="inferred from homology"/>
<dbReference type="InterPro" id="IPR025269">
    <property type="entry name" value="SAM-like_dom"/>
</dbReference>
<dbReference type="InterPro" id="IPR050090">
    <property type="entry name" value="Tyrosine_recombinase_XerCD"/>
</dbReference>
<dbReference type="GO" id="GO:0006310">
    <property type="term" value="P:DNA recombination"/>
    <property type="evidence" value="ECO:0007669"/>
    <property type="project" value="UniProtKB-KW"/>
</dbReference>
<dbReference type="PROSITE" id="PS51898">
    <property type="entry name" value="TYR_RECOMBINASE"/>
    <property type="match status" value="1"/>
</dbReference>
<dbReference type="InterPro" id="IPR013762">
    <property type="entry name" value="Integrase-like_cat_sf"/>
</dbReference>
<dbReference type="PANTHER" id="PTHR30349">
    <property type="entry name" value="PHAGE INTEGRASE-RELATED"/>
    <property type="match status" value="1"/>
</dbReference>
<feature type="domain" description="Tyr recombinase" evidence="4">
    <location>
        <begin position="221"/>
        <end position="427"/>
    </location>
</feature>
<evidence type="ECO:0000256" key="1">
    <source>
        <dbReference type="ARBA" id="ARBA00008857"/>
    </source>
</evidence>
<dbReference type="Gene3D" id="1.10.150.130">
    <property type="match status" value="1"/>
</dbReference>
<dbReference type="EMBL" id="PUBV01000043">
    <property type="protein sequence ID" value="PWB05949.1"/>
    <property type="molecule type" value="Genomic_DNA"/>
</dbReference>
<dbReference type="PANTHER" id="PTHR30349:SF64">
    <property type="entry name" value="PROPHAGE INTEGRASE INTD-RELATED"/>
    <property type="match status" value="1"/>
</dbReference>
<organism evidence="5 6">
    <name type="scientific">Paramuribaculum intestinale</name>
    <dbReference type="NCBI Taxonomy" id="2094151"/>
    <lineage>
        <taxon>Bacteria</taxon>
        <taxon>Pseudomonadati</taxon>
        <taxon>Bacteroidota</taxon>
        <taxon>Bacteroidia</taxon>
        <taxon>Bacteroidales</taxon>
        <taxon>Muribaculaceae</taxon>
        <taxon>Paramuribaculum</taxon>
    </lineage>
</organism>
<dbReference type="GeneID" id="93424450"/>
<evidence type="ECO:0000259" key="4">
    <source>
        <dbReference type="PROSITE" id="PS51898"/>
    </source>
</evidence>
<reference evidence="6" key="1">
    <citation type="submission" date="2018-02" db="EMBL/GenBank/DDBJ databases">
        <authorList>
            <person name="Clavel T."/>
            <person name="Strowig T."/>
        </authorList>
    </citation>
    <scope>NUCLEOTIDE SEQUENCE [LARGE SCALE GENOMIC DNA]</scope>
    <source>
        <strain evidence="6">DSM 100764</strain>
    </source>
</reference>
<sequence>MVTFRFELNGRPTKNKTYVVYLRVTVGGKRKLIKTMVEITRPSDFNAKCKSENWIRGGVRDAKVLNAQLADILAKAKETYKELDKEGEVTTVALAKEMNTEAVSPSFLAFARERAQMIYDNGGWRNWRKYCGLINKMDAFRKKRRMADITVADMTVELLTRFDNFLHKWENEREPGKLLHPNTIEVQFNILRTLVHRAIEVGIMEASKDPFLVFKYKGVKTTKEKLSDTEMERIIALELEEGSLIWHCKNYFLFSYYCAGIRAADLIQLRWRNVTENGRLHYQMGKNHKDRDLLLVDQALDILRYYHNDDVKQDDYIFPLLDNDAPFAKFVTQADKDRMKPELRHQLYQQISAKNALINKYLKKIAEKAEITTNLTMHISRHAFAHIAQEAGAESSAIKNILGHSNLATTERYMGSFDTSKTDNTLRTLFKKKPTPKPQAEDILNGLSKEEQAIALLKGMSPEQIMAVISAINK</sequence>
<dbReference type="Proteomes" id="UP000244925">
    <property type="component" value="Unassembled WGS sequence"/>
</dbReference>
<dbReference type="RefSeq" id="WP_107036944.1">
    <property type="nucleotide sequence ID" value="NZ_CP098825.1"/>
</dbReference>
<dbReference type="InterPro" id="IPR010998">
    <property type="entry name" value="Integrase_recombinase_N"/>
</dbReference>
<evidence type="ECO:0000313" key="6">
    <source>
        <dbReference type="Proteomes" id="UP000244925"/>
    </source>
</evidence>
<gene>
    <name evidence="5" type="ORF">C5O25_11935</name>
</gene>
<dbReference type="InterPro" id="IPR035386">
    <property type="entry name" value="Arm-DNA-bind_5"/>
</dbReference>
<accession>A0A2V1IP06</accession>
<keyword evidence="6" id="KW-1185">Reference proteome</keyword>
<dbReference type="GO" id="GO:0003677">
    <property type="term" value="F:DNA binding"/>
    <property type="evidence" value="ECO:0007669"/>
    <property type="project" value="UniProtKB-KW"/>
</dbReference>
<dbReference type="CDD" id="cd01185">
    <property type="entry name" value="INTN1_C_like"/>
    <property type="match status" value="1"/>
</dbReference>
<keyword evidence="2" id="KW-0238">DNA-binding</keyword>
<dbReference type="Pfam" id="PF17293">
    <property type="entry name" value="Arm-DNA-bind_5"/>
    <property type="match status" value="1"/>
</dbReference>
<dbReference type="Pfam" id="PF00589">
    <property type="entry name" value="Phage_integrase"/>
    <property type="match status" value="1"/>
</dbReference>
<dbReference type="AlphaFoldDB" id="A0A2V1IP06"/>
<comment type="caution">
    <text evidence="5">The sequence shown here is derived from an EMBL/GenBank/DDBJ whole genome shotgun (WGS) entry which is preliminary data.</text>
</comment>
<dbReference type="GO" id="GO:0015074">
    <property type="term" value="P:DNA integration"/>
    <property type="evidence" value="ECO:0007669"/>
    <property type="project" value="InterPro"/>
</dbReference>
<dbReference type="SUPFAM" id="SSF56349">
    <property type="entry name" value="DNA breaking-rejoining enzymes"/>
    <property type="match status" value="1"/>
</dbReference>
<dbReference type="InterPro" id="IPR011010">
    <property type="entry name" value="DNA_brk_join_enz"/>
</dbReference>